<dbReference type="AlphaFoldDB" id="A0AAD9LKD1"/>
<dbReference type="InterPro" id="IPR002110">
    <property type="entry name" value="Ankyrin_rpt"/>
</dbReference>
<evidence type="ECO:0000256" key="1">
    <source>
        <dbReference type="ARBA" id="ARBA00022737"/>
    </source>
</evidence>
<keyword evidence="1" id="KW-0677">Repeat</keyword>
<sequence>MVTELQALRQMETPNASPTQQEAEASSRENQKFGSSLHNAALEGDIALVEEALKAGASPDTGDKWKLTPIMALFVRHGLQETRCIFQERTPVRRLLVMDCREEDAKRTATTVAILNLFLQHGANPNVRSDRGKTALHYAISDGLCEAARVLLDAGASIDAQDEDGRTPLYCAVQERSLLVIHLLLNNRASIDLEDNSGVSPLSLGIQNEHLDVMQLFLNHHALVATRERLDFAGEVLLEAVDAKSVDVVRFLLENADVTLDYQNEAGETAMHHAIVQHSTQMMRTIWTLDSTGQCLRKATAKGENCFHFAARLGTTLELEVLLEFRDQITGDPNQDLLNSIDSFGSTPLFAAATSRYRVPDRQAKMQLLLANGAVLLRNEALPGGLPLRSSSAASGVIVCFQVWKCLVLWIAECREENEALVRDFCTKWITGVHVKAKLMTVLNLAVCAGFAVDVVPLLLLLPQTEGAIPVFLRSLEAFNGCSNGLQFDCLTRELRASWI</sequence>
<feature type="compositionally biased region" description="Polar residues" evidence="4">
    <location>
        <begin position="12"/>
        <end position="24"/>
    </location>
</feature>
<organism evidence="5 6">
    <name type="scientific">Phytophthora citrophthora</name>
    <dbReference type="NCBI Taxonomy" id="4793"/>
    <lineage>
        <taxon>Eukaryota</taxon>
        <taxon>Sar</taxon>
        <taxon>Stramenopiles</taxon>
        <taxon>Oomycota</taxon>
        <taxon>Peronosporomycetes</taxon>
        <taxon>Peronosporales</taxon>
        <taxon>Peronosporaceae</taxon>
        <taxon>Phytophthora</taxon>
    </lineage>
</organism>
<evidence type="ECO:0000313" key="6">
    <source>
        <dbReference type="Proteomes" id="UP001259832"/>
    </source>
</evidence>
<reference evidence="5" key="1">
    <citation type="submission" date="2023-08" db="EMBL/GenBank/DDBJ databases">
        <title>Reference Genome Resource for the Citrus Pathogen Phytophthora citrophthora.</title>
        <authorList>
            <person name="Moller H."/>
            <person name="Coetzee B."/>
            <person name="Rose L.J."/>
            <person name="Van Niekerk J.M."/>
        </authorList>
    </citation>
    <scope>NUCLEOTIDE SEQUENCE</scope>
    <source>
        <strain evidence="5">STE-U-9442</strain>
    </source>
</reference>
<dbReference type="Proteomes" id="UP001259832">
    <property type="component" value="Unassembled WGS sequence"/>
</dbReference>
<evidence type="ECO:0000256" key="4">
    <source>
        <dbReference type="SAM" id="MobiDB-lite"/>
    </source>
</evidence>
<evidence type="ECO:0000256" key="2">
    <source>
        <dbReference type="ARBA" id="ARBA00023043"/>
    </source>
</evidence>
<dbReference type="PROSITE" id="PS50088">
    <property type="entry name" value="ANK_REPEAT"/>
    <property type="match status" value="3"/>
</dbReference>
<keyword evidence="6" id="KW-1185">Reference proteome</keyword>
<proteinExistence type="predicted"/>
<comment type="caution">
    <text evidence="5">The sequence shown here is derived from an EMBL/GenBank/DDBJ whole genome shotgun (WGS) entry which is preliminary data.</text>
</comment>
<feature type="repeat" description="ANK" evidence="3">
    <location>
        <begin position="32"/>
        <end position="64"/>
    </location>
</feature>
<feature type="repeat" description="ANK" evidence="3">
    <location>
        <begin position="164"/>
        <end position="196"/>
    </location>
</feature>
<evidence type="ECO:0000256" key="3">
    <source>
        <dbReference type="PROSITE-ProRule" id="PRU00023"/>
    </source>
</evidence>
<dbReference type="EMBL" id="JASMQC010000017">
    <property type="protein sequence ID" value="KAK1938812.1"/>
    <property type="molecule type" value="Genomic_DNA"/>
</dbReference>
<gene>
    <name evidence="5" type="ORF">P3T76_008887</name>
</gene>
<dbReference type="PANTHER" id="PTHR24161:SF85">
    <property type="entry name" value="PALMITOYLTRANSFERASE HIP14"/>
    <property type="match status" value="1"/>
</dbReference>
<dbReference type="PROSITE" id="PS50297">
    <property type="entry name" value="ANK_REP_REGION"/>
    <property type="match status" value="2"/>
</dbReference>
<dbReference type="Pfam" id="PF12796">
    <property type="entry name" value="Ank_2"/>
    <property type="match status" value="1"/>
</dbReference>
<dbReference type="InterPro" id="IPR036770">
    <property type="entry name" value="Ankyrin_rpt-contain_sf"/>
</dbReference>
<name>A0AAD9LKD1_9STRA</name>
<evidence type="ECO:0000313" key="5">
    <source>
        <dbReference type="EMBL" id="KAK1938812.1"/>
    </source>
</evidence>
<dbReference type="SMART" id="SM00248">
    <property type="entry name" value="ANK"/>
    <property type="match status" value="8"/>
</dbReference>
<dbReference type="PANTHER" id="PTHR24161">
    <property type="entry name" value="ANK_REP_REGION DOMAIN-CONTAINING PROTEIN-RELATED"/>
    <property type="match status" value="1"/>
</dbReference>
<protein>
    <submittedName>
        <fullName evidence="5">Ankyrin repeat protein</fullName>
    </submittedName>
</protein>
<accession>A0AAD9LKD1</accession>
<dbReference type="Gene3D" id="1.25.40.20">
    <property type="entry name" value="Ankyrin repeat-containing domain"/>
    <property type="match status" value="2"/>
</dbReference>
<dbReference type="SUPFAM" id="SSF48403">
    <property type="entry name" value="Ankyrin repeat"/>
    <property type="match status" value="1"/>
</dbReference>
<feature type="repeat" description="ANK" evidence="3">
    <location>
        <begin position="131"/>
        <end position="163"/>
    </location>
</feature>
<feature type="region of interest" description="Disordered" evidence="4">
    <location>
        <begin position="1"/>
        <end position="33"/>
    </location>
</feature>
<keyword evidence="2 3" id="KW-0040">ANK repeat</keyword>